<dbReference type="Proteomes" id="UP000320857">
    <property type="component" value="Unassembled WGS sequence"/>
</dbReference>
<evidence type="ECO:0000313" key="4">
    <source>
        <dbReference type="Proteomes" id="UP000517765"/>
    </source>
</evidence>
<gene>
    <name evidence="2" type="ORF">FNX44_013675</name>
    <name evidence="1" type="ORF">H3147_19835</name>
</gene>
<sequence>MVAVPARAGDGVAELAVRTADGEFLRVNTGEAPVPRLLAHLAGDAASNTGADGLDAPSGELDRLTGAFDQAGYLTARPSTTAWAADRRTVWLLGDERITGPLTALLAAAGADPRPTEPAELATLLDEPECPPAPAAVVWCLDGPVPPGLWDAADRLPERGVAWLRCHREGWQAWLEPLAALPGDVTSAHIRARRLAATPAHRELAAYWRGARTTGHPAPLTGPAAALIAALLAADLADWAGAAPGEGGLPARRRLRRVDLRDLTVENHPVLPVPPVAPRRRGTP</sequence>
<evidence type="ECO:0000313" key="2">
    <source>
        <dbReference type="EMBL" id="MQS02902.1"/>
    </source>
</evidence>
<reference evidence="1" key="3">
    <citation type="journal article" name="Syst. Appl. Microbiol.">
        <title>Streptomyces alkaliterrae sp. nov., isolated from an alkaline soil, and emended descriptions of Streptomyces alkaliphilus, Streptomyces calidiresistens and Streptomyces durbertensis.</title>
        <authorList>
            <person name="Swiecimska M."/>
            <person name="Golinska P."/>
            <person name="Nouioui I."/>
            <person name="Wypij M."/>
            <person name="Rai M."/>
            <person name="Sangal V."/>
            <person name="Goodfellow M."/>
        </authorList>
    </citation>
    <scope>NUCLEOTIDE SEQUENCE</scope>
    <source>
        <strain evidence="1">OF8</strain>
    </source>
</reference>
<comment type="caution">
    <text evidence="2">The sequence shown here is derived from an EMBL/GenBank/DDBJ whole genome shotgun (WGS) entry which is preliminary data.</text>
</comment>
<protein>
    <submittedName>
        <fullName evidence="2">Uncharacterized protein</fullName>
    </submittedName>
</protein>
<name>A0A5P0YTY4_9ACTN</name>
<accession>A0A5P0YTY4</accession>
<dbReference type="Proteomes" id="UP000517765">
    <property type="component" value="Unassembled WGS sequence"/>
</dbReference>
<dbReference type="AlphaFoldDB" id="A0A5P0YTY4"/>
<proteinExistence type="predicted"/>
<dbReference type="EMBL" id="VJYK02000122">
    <property type="protein sequence ID" value="MQS02902.1"/>
    <property type="molecule type" value="Genomic_DNA"/>
</dbReference>
<reference evidence="2 3" key="1">
    <citation type="submission" date="2019-10" db="EMBL/GenBank/DDBJ databases">
        <title>Streptomyces sp. nov., a novel actinobacterium isolated from alkaline environment.</title>
        <authorList>
            <person name="Golinska P."/>
        </authorList>
    </citation>
    <scope>NUCLEOTIDE SEQUENCE [LARGE SCALE GENOMIC DNA]</scope>
    <source>
        <strain evidence="2 3">OF1</strain>
    </source>
</reference>
<evidence type="ECO:0000313" key="3">
    <source>
        <dbReference type="Proteomes" id="UP000320857"/>
    </source>
</evidence>
<keyword evidence="3" id="KW-1185">Reference proteome</keyword>
<dbReference type="EMBL" id="JABJXA010000139">
    <property type="protein sequence ID" value="MBB1261057.1"/>
    <property type="molecule type" value="Genomic_DNA"/>
</dbReference>
<dbReference type="Gene3D" id="3.40.50.720">
    <property type="entry name" value="NAD(P)-binding Rossmann-like Domain"/>
    <property type="match status" value="1"/>
</dbReference>
<reference evidence="4" key="2">
    <citation type="submission" date="2020-05" db="EMBL/GenBank/DDBJ databases">
        <title>Classification of alakaliphilic streptomycetes isolated from an alkaline soil next to Lonar Crater, India and a proposal for the recognition of Streptomyces alkaliterrae sp. nov.</title>
        <authorList>
            <person name="Golinska P."/>
        </authorList>
    </citation>
    <scope>NUCLEOTIDE SEQUENCE [LARGE SCALE GENOMIC DNA]</scope>
    <source>
        <strain evidence="4">OF8</strain>
    </source>
</reference>
<organism evidence="2 3">
    <name type="scientific">Streptomyces alkaliterrae</name>
    <dbReference type="NCBI Taxonomy" id="2213162"/>
    <lineage>
        <taxon>Bacteria</taxon>
        <taxon>Bacillati</taxon>
        <taxon>Actinomycetota</taxon>
        <taxon>Actinomycetes</taxon>
        <taxon>Kitasatosporales</taxon>
        <taxon>Streptomycetaceae</taxon>
        <taxon>Streptomyces</taxon>
    </lineage>
</organism>
<evidence type="ECO:0000313" key="1">
    <source>
        <dbReference type="EMBL" id="MBB1261057.1"/>
    </source>
</evidence>